<dbReference type="InterPro" id="IPR005471">
    <property type="entry name" value="Tscrpt_reg_IclR_N"/>
</dbReference>
<dbReference type="InterPro" id="IPR014757">
    <property type="entry name" value="Tscrpt_reg_IclR_C"/>
</dbReference>
<dbReference type="Pfam" id="PF01614">
    <property type="entry name" value="IclR_C"/>
    <property type="match status" value="1"/>
</dbReference>
<dbReference type="SUPFAM" id="SSF55781">
    <property type="entry name" value="GAF domain-like"/>
    <property type="match status" value="1"/>
</dbReference>
<feature type="domain" description="IclR-ED" evidence="5">
    <location>
        <begin position="64"/>
        <end position="253"/>
    </location>
</feature>
<evidence type="ECO:0000259" key="4">
    <source>
        <dbReference type="PROSITE" id="PS51077"/>
    </source>
</evidence>
<dbReference type="EMBL" id="WTUW01000002">
    <property type="protein sequence ID" value="MZR31676.1"/>
    <property type="molecule type" value="Genomic_DNA"/>
</dbReference>
<dbReference type="PANTHER" id="PTHR30136:SF39">
    <property type="entry name" value="TRANSCRIPTIONAL REGULATORY PROTEIN"/>
    <property type="match status" value="1"/>
</dbReference>
<dbReference type="GO" id="GO:0003700">
    <property type="term" value="F:DNA-binding transcription factor activity"/>
    <property type="evidence" value="ECO:0007669"/>
    <property type="project" value="TreeGrafter"/>
</dbReference>
<keyword evidence="7" id="KW-1185">Reference proteome</keyword>
<dbReference type="SUPFAM" id="SSF46785">
    <property type="entry name" value="Winged helix' DNA-binding domain"/>
    <property type="match status" value="1"/>
</dbReference>
<evidence type="ECO:0000256" key="3">
    <source>
        <dbReference type="ARBA" id="ARBA00023163"/>
    </source>
</evidence>
<dbReference type="InterPro" id="IPR029016">
    <property type="entry name" value="GAF-like_dom_sf"/>
</dbReference>
<evidence type="ECO:0000256" key="1">
    <source>
        <dbReference type="ARBA" id="ARBA00023015"/>
    </source>
</evidence>
<dbReference type="InterPro" id="IPR036390">
    <property type="entry name" value="WH_DNA-bd_sf"/>
</dbReference>
<evidence type="ECO:0000259" key="5">
    <source>
        <dbReference type="PROSITE" id="PS51078"/>
    </source>
</evidence>
<organism evidence="6 7">
    <name type="scientific">Sneathiella litorea</name>
    <dbReference type="NCBI Taxonomy" id="2606216"/>
    <lineage>
        <taxon>Bacteria</taxon>
        <taxon>Pseudomonadati</taxon>
        <taxon>Pseudomonadota</taxon>
        <taxon>Alphaproteobacteria</taxon>
        <taxon>Sneathiellales</taxon>
        <taxon>Sneathiellaceae</taxon>
        <taxon>Sneathiella</taxon>
    </lineage>
</organism>
<dbReference type="Gene3D" id="1.10.10.10">
    <property type="entry name" value="Winged helix-like DNA-binding domain superfamily/Winged helix DNA-binding domain"/>
    <property type="match status" value="1"/>
</dbReference>
<dbReference type="PROSITE" id="PS51078">
    <property type="entry name" value="ICLR_ED"/>
    <property type="match status" value="1"/>
</dbReference>
<keyword evidence="1" id="KW-0805">Transcription regulation</keyword>
<dbReference type="InterPro" id="IPR050707">
    <property type="entry name" value="HTH_MetabolicPath_Reg"/>
</dbReference>
<feature type="domain" description="HTH iclR-type" evidence="4">
    <location>
        <begin position="8"/>
        <end position="70"/>
    </location>
</feature>
<dbReference type="GO" id="GO:0045892">
    <property type="term" value="P:negative regulation of DNA-templated transcription"/>
    <property type="evidence" value="ECO:0007669"/>
    <property type="project" value="TreeGrafter"/>
</dbReference>
<proteinExistence type="predicted"/>
<accession>A0A6L8W9A0</accession>
<evidence type="ECO:0000256" key="2">
    <source>
        <dbReference type="ARBA" id="ARBA00023125"/>
    </source>
</evidence>
<evidence type="ECO:0000313" key="6">
    <source>
        <dbReference type="EMBL" id="MZR31676.1"/>
    </source>
</evidence>
<dbReference type="InterPro" id="IPR036388">
    <property type="entry name" value="WH-like_DNA-bd_sf"/>
</dbReference>
<dbReference type="PROSITE" id="PS51077">
    <property type="entry name" value="HTH_ICLR"/>
    <property type="match status" value="1"/>
</dbReference>
<dbReference type="GO" id="GO:0003677">
    <property type="term" value="F:DNA binding"/>
    <property type="evidence" value="ECO:0007669"/>
    <property type="project" value="UniProtKB-KW"/>
</dbReference>
<name>A0A6L8W9A0_9PROT</name>
<reference evidence="6 7" key="1">
    <citation type="submission" date="2019-12" db="EMBL/GenBank/DDBJ databases">
        <title>Snethiella sp. nov. sp. isolated from sea sand.</title>
        <authorList>
            <person name="Kim J."/>
            <person name="Jeong S.E."/>
            <person name="Jung H.S."/>
            <person name="Jeon C.O."/>
        </authorList>
    </citation>
    <scope>NUCLEOTIDE SEQUENCE [LARGE SCALE GENOMIC DNA]</scope>
    <source>
        <strain evidence="6 7">DP05</strain>
    </source>
</reference>
<dbReference type="Proteomes" id="UP000476030">
    <property type="component" value="Unassembled WGS sequence"/>
</dbReference>
<comment type="caution">
    <text evidence="6">The sequence shown here is derived from an EMBL/GenBank/DDBJ whole genome shotgun (WGS) entry which is preliminary data.</text>
</comment>
<dbReference type="AlphaFoldDB" id="A0A6L8W9A0"/>
<protein>
    <submittedName>
        <fullName evidence="6">Helix-turn-helix domain-containing protein</fullName>
    </submittedName>
</protein>
<dbReference type="Pfam" id="PF09339">
    <property type="entry name" value="HTH_IclR"/>
    <property type="match status" value="1"/>
</dbReference>
<dbReference type="PANTHER" id="PTHR30136">
    <property type="entry name" value="HELIX-TURN-HELIX TRANSCRIPTIONAL REGULATOR, ICLR FAMILY"/>
    <property type="match status" value="1"/>
</dbReference>
<dbReference type="RefSeq" id="WP_161316155.1">
    <property type="nucleotide sequence ID" value="NZ_WTUW01000002.1"/>
</dbReference>
<dbReference type="Gene3D" id="3.30.450.40">
    <property type="match status" value="1"/>
</dbReference>
<keyword evidence="2" id="KW-0238">DNA-binding</keyword>
<keyword evidence="3" id="KW-0804">Transcription</keyword>
<evidence type="ECO:0000313" key="7">
    <source>
        <dbReference type="Proteomes" id="UP000476030"/>
    </source>
</evidence>
<sequence>MTNLLAPKGSIARAARVLDVLSLAPDGADLTEIVAQSKFSKTTTFRVLASLREVNYVFQDPSTRIYRLGSKLAEMARNAEQVNVSAIAERGMARLAEMSEDTVFLSVPEGASSICVNRKVGAFPIRTLTLDKGDRRPLGVGAGSLALFCSLSEAQRATVCRVNKNWLAEYGATEESLASEYEFFQVNGYARNRGGVVRGMSAIGVPVITASGRLVAALAIGAIDERMKQERIEELILPGLKREARRLADRLNAMEKEQNK</sequence>
<gene>
    <name evidence="6" type="ORF">GQE98_13625</name>
</gene>
<dbReference type="SMART" id="SM00346">
    <property type="entry name" value="HTH_ICLR"/>
    <property type="match status" value="1"/>
</dbReference>